<comment type="caution">
    <text evidence="2">The sequence shown here is derived from an EMBL/GenBank/DDBJ whole genome shotgun (WGS) entry which is preliminary data.</text>
</comment>
<dbReference type="AlphaFoldDB" id="A0A8H7GTI8"/>
<reference evidence="2" key="1">
    <citation type="submission" date="2020-10" db="EMBL/GenBank/DDBJ databases">
        <title>The Whole-Genome Sequence of Metschnikowia persimmonesis, a Novel Endophytic Yeast Species Isolated from Medicinal Plant Diospyros kaki Thumb.</title>
        <authorList>
            <person name="Rahmat E."/>
            <person name="Kang Y."/>
        </authorList>
    </citation>
    <scope>NUCLEOTIDE SEQUENCE</scope>
    <source>
        <strain evidence="2">KIOM G15050</strain>
    </source>
</reference>
<keyword evidence="3" id="KW-1185">Reference proteome</keyword>
<evidence type="ECO:0000313" key="3">
    <source>
        <dbReference type="Proteomes" id="UP000649328"/>
    </source>
</evidence>
<organism evidence="2 3">
    <name type="scientific">Metschnikowia pulcherrima</name>
    <dbReference type="NCBI Taxonomy" id="27326"/>
    <lineage>
        <taxon>Eukaryota</taxon>
        <taxon>Fungi</taxon>
        <taxon>Dikarya</taxon>
        <taxon>Ascomycota</taxon>
        <taxon>Saccharomycotina</taxon>
        <taxon>Pichiomycetes</taxon>
        <taxon>Metschnikowiaceae</taxon>
        <taxon>Metschnikowia</taxon>
    </lineage>
</organism>
<dbReference type="Gene3D" id="1.10.340.70">
    <property type="match status" value="1"/>
</dbReference>
<proteinExistence type="predicted"/>
<dbReference type="OrthoDB" id="2595244at2759"/>
<dbReference type="FunFam" id="1.10.340.70:FF:000001">
    <property type="entry name" value="Retrovirus-related Pol polyprotein from transposon gypsy-like Protein"/>
    <property type="match status" value="1"/>
</dbReference>
<accession>A0A8H7GTI8</accession>
<protein>
    <recommendedName>
        <fullName evidence="1">Integrase zinc-binding domain-containing protein</fullName>
    </recommendedName>
</protein>
<feature type="domain" description="Integrase zinc-binding" evidence="1">
    <location>
        <begin position="54"/>
        <end position="102"/>
    </location>
</feature>
<evidence type="ECO:0000313" key="2">
    <source>
        <dbReference type="EMBL" id="KAF8003444.1"/>
    </source>
</evidence>
<gene>
    <name evidence="2" type="ORF">HF325_002689</name>
</gene>
<dbReference type="EMBL" id="JACBPP010000003">
    <property type="protein sequence ID" value="KAF8003444.1"/>
    <property type="molecule type" value="Genomic_DNA"/>
</dbReference>
<dbReference type="Proteomes" id="UP000649328">
    <property type="component" value="Unassembled WGS sequence"/>
</dbReference>
<sequence>MAQPVTPTDSSHEEEVPPELQAQLNNYTLVDDLLYYAVTPADNLRLCIPQGLTRRMLLQNVHDSNAGGHRGVEKTYEQLRQHYHWFRLHQTVKRYVAQCEVC</sequence>
<dbReference type="InterPro" id="IPR041588">
    <property type="entry name" value="Integrase_H2C2"/>
</dbReference>
<name>A0A8H7GTI8_9ASCO</name>
<evidence type="ECO:0000259" key="1">
    <source>
        <dbReference type="Pfam" id="PF17921"/>
    </source>
</evidence>
<dbReference type="Pfam" id="PF17921">
    <property type="entry name" value="Integrase_H2C2"/>
    <property type="match status" value="1"/>
</dbReference>